<evidence type="ECO:0000256" key="6">
    <source>
        <dbReference type="ARBA" id="ARBA00022679"/>
    </source>
</evidence>
<dbReference type="SMART" id="SM00852">
    <property type="entry name" value="MoCF_biosynth"/>
    <property type="match status" value="1"/>
</dbReference>
<accession>A0AA86J1G2</accession>
<keyword evidence="5 11" id="KW-0500">Molybdenum</keyword>
<dbReference type="InterPro" id="IPR036425">
    <property type="entry name" value="MoaB/Mog-like_dom_sf"/>
</dbReference>
<feature type="domain" description="MoaB/Mog" evidence="12">
    <location>
        <begin position="176"/>
        <end position="317"/>
    </location>
</feature>
<evidence type="ECO:0000256" key="3">
    <source>
        <dbReference type="ARBA" id="ARBA00005046"/>
    </source>
</evidence>
<comment type="pathway">
    <text evidence="3 11">Cofactor biosynthesis; molybdopterin biosynthesis.</text>
</comment>
<dbReference type="InterPro" id="IPR001453">
    <property type="entry name" value="MoaB/Mog_dom"/>
</dbReference>
<proteinExistence type="inferred from homology"/>
<dbReference type="Pfam" id="PF03453">
    <property type="entry name" value="MoeA_N"/>
    <property type="match status" value="1"/>
</dbReference>
<dbReference type="InterPro" id="IPR036688">
    <property type="entry name" value="MoeA_C_domain_IV_sf"/>
</dbReference>
<dbReference type="SUPFAM" id="SSF63867">
    <property type="entry name" value="MoeA C-terminal domain-like"/>
    <property type="match status" value="1"/>
</dbReference>
<evidence type="ECO:0000256" key="7">
    <source>
        <dbReference type="ARBA" id="ARBA00022723"/>
    </source>
</evidence>
<evidence type="ECO:0000313" key="13">
    <source>
        <dbReference type="EMBL" id="BET25831.1"/>
    </source>
</evidence>
<evidence type="ECO:0000256" key="4">
    <source>
        <dbReference type="ARBA" id="ARBA00010763"/>
    </source>
</evidence>
<organism evidence="13 14">
    <name type="scientific">Limnobacter thiooxidans</name>
    <dbReference type="NCBI Taxonomy" id="131080"/>
    <lineage>
        <taxon>Bacteria</taxon>
        <taxon>Pseudomonadati</taxon>
        <taxon>Pseudomonadota</taxon>
        <taxon>Betaproteobacteria</taxon>
        <taxon>Burkholderiales</taxon>
        <taxon>Burkholderiaceae</taxon>
        <taxon>Limnobacter</taxon>
    </lineage>
</organism>
<dbReference type="AlphaFoldDB" id="A0AA86J1G2"/>
<gene>
    <name evidence="13" type="ORF">RGQ30_13320</name>
</gene>
<dbReference type="NCBIfam" id="NF045515">
    <property type="entry name" value="Glp_gephyrin"/>
    <property type="match status" value="1"/>
</dbReference>
<dbReference type="PROSITE" id="PS01079">
    <property type="entry name" value="MOCF_BIOSYNTHESIS_2"/>
    <property type="match status" value="1"/>
</dbReference>
<dbReference type="Proteomes" id="UP001329151">
    <property type="component" value="Chromosome"/>
</dbReference>
<dbReference type="Gene3D" id="3.40.980.10">
    <property type="entry name" value="MoaB/Mog-like domain"/>
    <property type="match status" value="1"/>
</dbReference>
<evidence type="ECO:0000256" key="9">
    <source>
        <dbReference type="ARBA" id="ARBA00023150"/>
    </source>
</evidence>
<keyword evidence="8 11" id="KW-0460">Magnesium</keyword>
<evidence type="ECO:0000313" key="14">
    <source>
        <dbReference type="Proteomes" id="UP001329151"/>
    </source>
</evidence>
<dbReference type="FunFam" id="3.40.980.10:FF:000004">
    <property type="entry name" value="Molybdopterin molybdenumtransferase"/>
    <property type="match status" value="1"/>
</dbReference>
<comment type="similarity">
    <text evidence="4 11">Belongs to the MoeA family.</text>
</comment>
<dbReference type="KEGG" id="lto:RGQ30_13320"/>
<dbReference type="NCBIfam" id="TIGR00177">
    <property type="entry name" value="molyb_syn"/>
    <property type="match status" value="1"/>
</dbReference>
<dbReference type="EMBL" id="AP028947">
    <property type="protein sequence ID" value="BET25831.1"/>
    <property type="molecule type" value="Genomic_DNA"/>
</dbReference>
<comment type="function">
    <text evidence="2 11">Catalyzes the insertion of molybdate into adenylated molybdopterin with the concomitant release of AMP.</text>
</comment>
<keyword evidence="6 11" id="KW-0808">Transferase</keyword>
<dbReference type="GO" id="GO:0005829">
    <property type="term" value="C:cytosol"/>
    <property type="evidence" value="ECO:0007669"/>
    <property type="project" value="TreeGrafter"/>
</dbReference>
<comment type="cofactor">
    <cofactor evidence="1 11">
        <name>Mg(2+)</name>
        <dbReference type="ChEBI" id="CHEBI:18420"/>
    </cofactor>
</comment>
<dbReference type="InterPro" id="IPR005110">
    <property type="entry name" value="MoeA_linker/N"/>
</dbReference>
<dbReference type="InterPro" id="IPR036135">
    <property type="entry name" value="MoeA_linker/N_sf"/>
</dbReference>
<dbReference type="Pfam" id="PF03454">
    <property type="entry name" value="MoeA_C"/>
    <property type="match status" value="1"/>
</dbReference>
<dbReference type="Gene3D" id="3.90.105.10">
    <property type="entry name" value="Molybdopterin biosynthesis moea protein, domain 2"/>
    <property type="match status" value="1"/>
</dbReference>
<dbReference type="GO" id="GO:0061599">
    <property type="term" value="F:molybdopterin molybdotransferase activity"/>
    <property type="evidence" value="ECO:0007669"/>
    <property type="project" value="UniProtKB-UniRule"/>
</dbReference>
<evidence type="ECO:0000256" key="2">
    <source>
        <dbReference type="ARBA" id="ARBA00002901"/>
    </source>
</evidence>
<dbReference type="GO" id="GO:0046872">
    <property type="term" value="F:metal ion binding"/>
    <property type="evidence" value="ECO:0007669"/>
    <property type="project" value="UniProtKB-UniRule"/>
</dbReference>
<dbReference type="Gene3D" id="2.170.190.11">
    <property type="entry name" value="Molybdopterin biosynthesis moea protein, domain 3"/>
    <property type="match status" value="1"/>
</dbReference>
<reference evidence="13 14" key="1">
    <citation type="submission" date="2023-10" db="EMBL/GenBank/DDBJ databases">
        <title>Complete Genome Sequence of Limnobacter thiooxidans CS-K2T, Isolated from freshwater lake sediments in Bavaria, Germany.</title>
        <authorList>
            <person name="Naruki M."/>
            <person name="Watanabe A."/>
            <person name="Warashina T."/>
            <person name="Morita T."/>
            <person name="Arakawa K."/>
        </authorList>
    </citation>
    <scope>NUCLEOTIDE SEQUENCE [LARGE SCALE GENOMIC DNA]</scope>
    <source>
        <strain evidence="13 14">CS-K2</strain>
    </source>
</reference>
<dbReference type="InterPro" id="IPR038987">
    <property type="entry name" value="MoeA-like"/>
</dbReference>
<dbReference type="GO" id="GO:0006777">
    <property type="term" value="P:Mo-molybdopterin cofactor biosynthetic process"/>
    <property type="evidence" value="ECO:0007669"/>
    <property type="project" value="UniProtKB-UniRule"/>
</dbReference>
<evidence type="ECO:0000259" key="12">
    <source>
        <dbReference type="SMART" id="SM00852"/>
    </source>
</evidence>
<dbReference type="EC" id="2.10.1.1" evidence="11"/>
<dbReference type="InterPro" id="IPR008284">
    <property type="entry name" value="MoCF_biosynth_CS"/>
</dbReference>
<dbReference type="Gene3D" id="2.40.340.10">
    <property type="entry name" value="MoeA, C-terminal, domain IV"/>
    <property type="match status" value="1"/>
</dbReference>
<dbReference type="SUPFAM" id="SSF53218">
    <property type="entry name" value="Molybdenum cofactor biosynthesis proteins"/>
    <property type="match status" value="1"/>
</dbReference>
<keyword evidence="9 11" id="KW-0501">Molybdenum cofactor biosynthesis</keyword>
<dbReference type="InterPro" id="IPR005111">
    <property type="entry name" value="MoeA_C_domain_IV"/>
</dbReference>
<dbReference type="RefSeq" id="WP_130556647.1">
    <property type="nucleotide sequence ID" value="NZ_AP028947.1"/>
</dbReference>
<name>A0AA86J1G2_9BURK</name>
<keyword evidence="7 11" id="KW-0479">Metal-binding</keyword>
<dbReference type="CDD" id="cd00887">
    <property type="entry name" value="MoeA"/>
    <property type="match status" value="1"/>
</dbReference>
<protein>
    <recommendedName>
        <fullName evidence="11">Molybdopterin molybdenumtransferase</fullName>
        <ecNumber evidence="11">2.10.1.1</ecNumber>
    </recommendedName>
</protein>
<dbReference type="PANTHER" id="PTHR10192">
    <property type="entry name" value="MOLYBDOPTERIN BIOSYNTHESIS PROTEIN"/>
    <property type="match status" value="1"/>
</dbReference>
<keyword evidence="14" id="KW-1185">Reference proteome</keyword>
<evidence type="ECO:0000256" key="1">
    <source>
        <dbReference type="ARBA" id="ARBA00001946"/>
    </source>
</evidence>
<comment type="catalytic activity">
    <reaction evidence="10">
        <text>adenylyl-molybdopterin + molybdate = Mo-molybdopterin + AMP + H(+)</text>
        <dbReference type="Rhea" id="RHEA:35047"/>
        <dbReference type="ChEBI" id="CHEBI:15378"/>
        <dbReference type="ChEBI" id="CHEBI:36264"/>
        <dbReference type="ChEBI" id="CHEBI:62727"/>
        <dbReference type="ChEBI" id="CHEBI:71302"/>
        <dbReference type="ChEBI" id="CHEBI:456215"/>
        <dbReference type="EC" id="2.10.1.1"/>
    </reaction>
</comment>
<sequence>MIELNDLLAQIWPLAVQQTVGIEQVELKQALGRVLAQDVISTLDVPQHDNSGMDGYAVRSADFVAQRQFEVSQRIPAGASPDALLPGTVARIFTGAPIPPGSDSVVMQEDVQVLGDGQVVFNALPKAGQWIRCAGEDIATGQVVLSKGTRLDAIHVGLLASIGVAEVAVARRLKVGVMATGSELQRPGSPLKAGQIYNSNEYVWCGLLSALNVDVVSVGIVPDNFKATCAALESLADCDAVISSGGVSVGEEDHVKPAIEKVGELRSWKVAMKPGKPIAFGHINRLQGGYSWFFGLPGNPVSSAVAFKLIVKPFLDLLQGQAVTQVDWRLRMQQVQADFAWLKPDERREEFLRVHVQSGKARLFANQSSGVLTSLAQSNGLVRLAKGQVVSPGEWVDCVMYRDLMS</sequence>
<evidence type="ECO:0000256" key="11">
    <source>
        <dbReference type="RuleBase" id="RU365090"/>
    </source>
</evidence>
<evidence type="ECO:0000256" key="5">
    <source>
        <dbReference type="ARBA" id="ARBA00022505"/>
    </source>
</evidence>
<dbReference type="Pfam" id="PF00994">
    <property type="entry name" value="MoCF_biosynth"/>
    <property type="match status" value="1"/>
</dbReference>
<evidence type="ECO:0000256" key="10">
    <source>
        <dbReference type="ARBA" id="ARBA00047317"/>
    </source>
</evidence>
<evidence type="ECO:0000256" key="8">
    <source>
        <dbReference type="ARBA" id="ARBA00022842"/>
    </source>
</evidence>
<dbReference type="PANTHER" id="PTHR10192:SF5">
    <property type="entry name" value="GEPHYRIN"/>
    <property type="match status" value="1"/>
</dbReference>
<dbReference type="SUPFAM" id="SSF63882">
    <property type="entry name" value="MoeA N-terminal region -like"/>
    <property type="match status" value="1"/>
</dbReference>